<keyword evidence="2" id="KW-1185">Reference proteome</keyword>
<name>A0A176YDH4_9BRAD</name>
<organism evidence="1 2">
    <name type="scientific">Bradyrhizobium centrolobii</name>
    <dbReference type="NCBI Taxonomy" id="1505087"/>
    <lineage>
        <taxon>Bacteria</taxon>
        <taxon>Pseudomonadati</taxon>
        <taxon>Pseudomonadota</taxon>
        <taxon>Alphaproteobacteria</taxon>
        <taxon>Hyphomicrobiales</taxon>
        <taxon>Nitrobacteraceae</taxon>
        <taxon>Bradyrhizobium</taxon>
    </lineage>
</organism>
<accession>A0A176YDH4</accession>
<evidence type="ECO:0000313" key="2">
    <source>
        <dbReference type="Proteomes" id="UP000076959"/>
    </source>
</evidence>
<protein>
    <submittedName>
        <fullName evidence="1">Uncharacterized protein</fullName>
    </submittedName>
</protein>
<proteinExistence type="predicted"/>
<evidence type="ECO:0000313" key="1">
    <source>
        <dbReference type="EMBL" id="OAF01485.1"/>
    </source>
</evidence>
<dbReference type="EMBL" id="LUUB01000104">
    <property type="protein sequence ID" value="OAF01485.1"/>
    <property type="molecule type" value="Genomic_DNA"/>
</dbReference>
<dbReference type="AlphaFoldDB" id="A0A176YDH4"/>
<comment type="caution">
    <text evidence="1">The sequence shown here is derived from an EMBL/GenBank/DDBJ whole genome shotgun (WGS) entry which is preliminary data.</text>
</comment>
<reference evidence="1 2" key="1">
    <citation type="submission" date="2016-03" db="EMBL/GenBank/DDBJ databases">
        <title>Draft Genome Sequence of the Strain BR 10245 (Bradyrhizobium sp.) isolated from nodules of Centrolobium paraense.</title>
        <authorList>
            <person name="Simoes-Araujo J.L.Sr."/>
            <person name="Barauna A.C."/>
            <person name="Silva K."/>
            <person name="Zilli J.E."/>
        </authorList>
    </citation>
    <scope>NUCLEOTIDE SEQUENCE [LARGE SCALE GENOMIC DNA]</scope>
    <source>
        <strain evidence="1 2">BR 10245</strain>
    </source>
</reference>
<gene>
    <name evidence="1" type="ORF">AYJ54_28705</name>
</gene>
<dbReference type="Proteomes" id="UP000076959">
    <property type="component" value="Unassembled WGS sequence"/>
</dbReference>
<sequence>MAISPAEAHDASHPELDGWYEKLESGKGPCCDGSDSAHVEPSDWETQNKPRSHYKVRLDGVWADVPDEAVVTGPNRDGRTLVWYYDGWTGHSGIPGKVIKCFMPGTMT</sequence>